<accession>A0A9X4KP77</accession>
<evidence type="ECO:0000256" key="1">
    <source>
        <dbReference type="ARBA" id="ARBA00004418"/>
    </source>
</evidence>
<feature type="compositionally biased region" description="Basic residues" evidence="5">
    <location>
        <begin position="620"/>
        <end position="637"/>
    </location>
</feature>
<dbReference type="RefSeq" id="WP_277568742.1">
    <property type="nucleotide sequence ID" value="NZ_JAPDHZ010000008.1"/>
</dbReference>
<gene>
    <name evidence="8" type="ORF">OMP38_32585</name>
</gene>
<dbReference type="GO" id="GO:0042597">
    <property type="term" value="C:periplasmic space"/>
    <property type="evidence" value="ECO:0007669"/>
    <property type="project" value="UniProtKB-SubCell"/>
</dbReference>
<keyword evidence="9" id="KW-1185">Reference proteome</keyword>
<dbReference type="InterPro" id="IPR012480">
    <property type="entry name" value="Hepar_II_III_C"/>
</dbReference>
<dbReference type="InterPro" id="IPR008929">
    <property type="entry name" value="Chondroitin_lyas"/>
</dbReference>
<dbReference type="SUPFAM" id="SSF48230">
    <property type="entry name" value="Chondroitin AC/alginate lyase"/>
    <property type="match status" value="1"/>
</dbReference>
<evidence type="ECO:0000256" key="2">
    <source>
        <dbReference type="ARBA" id="ARBA00022729"/>
    </source>
</evidence>
<dbReference type="InterPro" id="IPR031680">
    <property type="entry name" value="Hepar_II_III_N"/>
</dbReference>
<sequence length="699" mass="77394">MPTTRSRANGYYLTFEELKQAAAAYAAGHPAGAAEALETAERARRGHFRVPFSMMAGEWVDLGTPIDWLYNPSRDPEFTWVLNRHGHLRAMGKAYLLTGDESYAQDAAAQLTDWIRSCPVPEGEAYEEAAYFQKPGPWRLLETGVRPLSWIFAYACMEPVWQRDAAWLAQFEDALAAHAAYLAAYLGDPAINHAIMHMQGLHAISALLGDHPRAAFWRQLALERLELCILRQVGEDGVQTELAVHYHNAAIECFALPYLLARKTGDRFPDAYRARLAAMADFAAATVRPDGSSSPLSDSDRNRWGARMLALLGEVLEDDALRARGEPDWEDVWIAGQAIVAGWAAREGEDGVGADGSGANGIGASGAGIGGAGAGGLEVGGSGARDADTAPSYLVFPHAGYHVLRDPRHYLLFDAAPLGGAHGHADALQFEWFYRGRAVFLDNGRYTYEEGADRRYFKGTAAHNTIAVDGLDQTEYVSSQRWSDREAAVTLHRSVHQADYTLLDASHDGYSRLPDPVTHRRWLIVDRQLNLLILVDWLIASGGHRLSQHFYLHRDTTVSEAEGGFAYCIQPEGGGGCKTSNELAFRRRLRGACRFGPDRVPFGQLRDQIRSAGASGGCRIQRHRRHRRRRRAARRFGSRLAMHRLPDRRGDAGRPDRTGERKRRPVPAGREPGKLRKNPDLSAISISRLKEPLLIQEVR</sequence>
<dbReference type="GO" id="GO:0016829">
    <property type="term" value="F:lyase activity"/>
    <property type="evidence" value="ECO:0007669"/>
    <property type="project" value="UniProtKB-KW"/>
</dbReference>
<evidence type="ECO:0000313" key="8">
    <source>
        <dbReference type="EMBL" id="MDG0795039.1"/>
    </source>
</evidence>
<feature type="region of interest" description="Disordered" evidence="5">
    <location>
        <begin position="613"/>
        <end position="683"/>
    </location>
</feature>
<reference evidence="8 9" key="1">
    <citation type="submission" date="2022-10" db="EMBL/GenBank/DDBJ databases">
        <title>Comparative genomic analysis of Cohnella hashimotonis sp. nov., isolated from the International Space Station.</title>
        <authorList>
            <person name="Simpson A."/>
            <person name="Venkateswaran K."/>
        </authorList>
    </citation>
    <scope>NUCLEOTIDE SEQUENCE [LARGE SCALE GENOMIC DNA]</scope>
    <source>
        <strain evidence="8 9">DSM 18997</strain>
    </source>
</reference>
<evidence type="ECO:0000256" key="3">
    <source>
        <dbReference type="ARBA" id="ARBA00022764"/>
    </source>
</evidence>
<dbReference type="Proteomes" id="UP001153387">
    <property type="component" value="Unassembled WGS sequence"/>
</dbReference>
<dbReference type="PANTHER" id="PTHR39210:SF1">
    <property type="entry name" value="HEPARIN-SULFATE LYASE"/>
    <property type="match status" value="1"/>
</dbReference>
<dbReference type="PANTHER" id="PTHR39210">
    <property type="entry name" value="HEPARIN-SULFATE LYASE"/>
    <property type="match status" value="1"/>
</dbReference>
<evidence type="ECO:0000256" key="4">
    <source>
        <dbReference type="ARBA" id="ARBA00023239"/>
    </source>
</evidence>
<dbReference type="EMBL" id="JAPDHZ010000008">
    <property type="protein sequence ID" value="MDG0795039.1"/>
    <property type="molecule type" value="Genomic_DNA"/>
</dbReference>
<dbReference type="AlphaFoldDB" id="A0A9X4KP77"/>
<dbReference type="Gene3D" id="2.70.98.70">
    <property type="match status" value="1"/>
</dbReference>
<dbReference type="Pfam" id="PF07940">
    <property type="entry name" value="Hepar_II_III_C"/>
    <property type="match status" value="1"/>
</dbReference>
<keyword evidence="3" id="KW-0574">Periplasm</keyword>
<feature type="domain" description="Heparinase II/III-like C-terminal" evidence="6">
    <location>
        <begin position="394"/>
        <end position="573"/>
    </location>
</feature>
<evidence type="ECO:0000256" key="5">
    <source>
        <dbReference type="SAM" id="MobiDB-lite"/>
    </source>
</evidence>
<name>A0A9X4KP77_9BACL</name>
<keyword evidence="4" id="KW-0456">Lyase</keyword>
<feature type="compositionally biased region" description="Basic and acidic residues" evidence="5">
    <location>
        <begin position="644"/>
        <end position="659"/>
    </location>
</feature>
<evidence type="ECO:0000259" key="7">
    <source>
        <dbReference type="Pfam" id="PF16889"/>
    </source>
</evidence>
<feature type="domain" description="Heparin-sulfate lyase N-terminal" evidence="7">
    <location>
        <begin position="51"/>
        <end position="301"/>
    </location>
</feature>
<evidence type="ECO:0000259" key="6">
    <source>
        <dbReference type="Pfam" id="PF07940"/>
    </source>
</evidence>
<dbReference type="Gene3D" id="1.50.10.100">
    <property type="entry name" value="Chondroitin AC/alginate lyase"/>
    <property type="match status" value="1"/>
</dbReference>
<protein>
    <submittedName>
        <fullName evidence="8">Heparinase II/III family protein</fullName>
    </submittedName>
</protein>
<proteinExistence type="predicted"/>
<organism evidence="8 9">
    <name type="scientific">Cohnella ginsengisoli</name>
    <dbReference type="NCBI Taxonomy" id="425004"/>
    <lineage>
        <taxon>Bacteria</taxon>
        <taxon>Bacillati</taxon>
        <taxon>Bacillota</taxon>
        <taxon>Bacilli</taxon>
        <taxon>Bacillales</taxon>
        <taxon>Paenibacillaceae</taxon>
        <taxon>Cohnella</taxon>
    </lineage>
</organism>
<comment type="caution">
    <text evidence="8">The sequence shown here is derived from an EMBL/GenBank/DDBJ whole genome shotgun (WGS) entry which is preliminary data.</text>
</comment>
<evidence type="ECO:0000313" key="9">
    <source>
        <dbReference type="Proteomes" id="UP001153387"/>
    </source>
</evidence>
<dbReference type="Pfam" id="PF16889">
    <property type="entry name" value="Hepar_II_III_N"/>
    <property type="match status" value="1"/>
</dbReference>
<comment type="subcellular location">
    <subcellularLocation>
        <location evidence="1">Periplasm</location>
    </subcellularLocation>
</comment>
<keyword evidence="2" id="KW-0732">Signal</keyword>